<evidence type="ECO:0000256" key="1">
    <source>
        <dbReference type="SAM" id="MobiDB-lite"/>
    </source>
</evidence>
<sequence>MADGEARFGGYREEPSCGDTGPVTEAEKRAFLWTGGDYLGFFLREGEPAVLRFSIAFPGAFLGDKFPEDLCGGTVVLQVADGPPIRGLLEYVPPDNSAEHRPYPYRVYLETQPAQMLLFSRAFDTVWGTVELPDGVTFFTGASDYRWE</sequence>
<dbReference type="RefSeq" id="WP_146174152.1">
    <property type="nucleotide sequence ID" value="NZ_QBKS01000001.1"/>
</dbReference>
<dbReference type="EMBL" id="QBKS01000001">
    <property type="protein sequence ID" value="PTX56063.1"/>
    <property type="molecule type" value="Genomic_DNA"/>
</dbReference>
<feature type="compositionally biased region" description="Basic and acidic residues" evidence="1">
    <location>
        <begin position="1"/>
        <end position="15"/>
    </location>
</feature>
<proteinExistence type="predicted"/>
<comment type="caution">
    <text evidence="2">The sequence shown here is derived from an EMBL/GenBank/DDBJ whole genome shotgun (WGS) entry which is preliminary data.</text>
</comment>
<evidence type="ECO:0000313" key="2">
    <source>
        <dbReference type="EMBL" id="PTX56063.1"/>
    </source>
</evidence>
<dbReference type="AlphaFoldDB" id="A0A2T6BJ18"/>
<feature type="region of interest" description="Disordered" evidence="1">
    <location>
        <begin position="1"/>
        <end position="22"/>
    </location>
</feature>
<name>A0A2T6BJ18_9RHOB</name>
<dbReference type="Proteomes" id="UP000243978">
    <property type="component" value="Unassembled WGS sequence"/>
</dbReference>
<keyword evidence="3" id="KW-1185">Reference proteome</keyword>
<organism evidence="2 3">
    <name type="scientific">Litoreibacter ponti</name>
    <dbReference type="NCBI Taxonomy" id="1510457"/>
    <lineage>
        <taxon>Bacteria</taxon>
        <taxon>Pseudomonadati</taxon>
        <taxon>Pseudomonadota</taxon>
        <taxon>Alphaproteobacteria</taxon>
        <taxon>Rhodobacterales</taxon>
        <taxon>Roseobacteraceae</taxon>
        <taxon>Litoreibacter</taxon>
    </lineage>
</organism>
<evidence type="ECO:0000313" key="3">
    <source>
        <dbReference type="Proteomes" id="UP000243978"/>
    </source>
</evidence>
<reference evidence="2 3" key="1">
    <citation type="submission" date="2018-04" db="EMBL/GenBank/DDBJ databases">
        <title>Genomic Encyclopedia of Archaeal and Bacterial Type Strains, Phase II (KMG-II): from individual species to whole genera.</title>
        <authorList>
            <person name="Goeker M."/>
        </authorList>
    </citation>
    <scope>NUCLEOTIDE SEQUENCE [LARGE SCALE GENOMIC DNA]</scope>
    <source>
        <strain evidence="2 3">DSM 100977</strain>
    </source>
</reference>
<gene>
    <name evidence="2" type="ORF">C8N43_0713</name>
</gene>
<protein>
    <submittedName>
        <fullName evidence="2">Uncharacterized protein</fullName>
    </submittedName>
</protein>
<accession>A0A2T6BJ18</accession>